<feature type="compositionally biased region" description="Polar residues" evidence="1">
    <location>
        <begin position="142"/>
        <end position="155"/>
    </location>
</feature>
<feature type="transmembrane region" description="Helical" evidence="2">
    <location>
        <begin position="86"/>
        <end position="108"/>
    </location>
</feature>
<dbReference type="EMBL" id="KZ613470">
    <property type="protein sequence ID" value="PMD25405.1"/>
    <property type="molecule type" value="Genomic_DNA"/>
</dbReference>
<reference evidence="3 4" key="1">
    <citation type="submission" date="2016-05" db="EMBL/GenBank/DDBJ databases">
        <title>A degradative enzymes factory behind the ericoid mycorrhizal symbiosis.</title>
        <authorList>
            <consortium name="DOE Joint Genome Institute"/>
            <person name="Martino E."/>
            <person name="Morin E."/>
            <person name="Grelet G."/>
            <person name="Kuo A."/>
            <person name="Kohler A."/>
            <person name="Daghino S."/>
            <person name="Barry K."/>
            <person name="Choi C."/>
            <person name="Cichocki N."/>
            <person name="Clum A."/>
            <person name="Copeland A."/>
            <person name="Hainaut M."/>
            <person name="Haridas S."/>
            <person name="Labutti K."/>
            <person name="Lindquist E."/>
            <person name="Lipzen A."/>
            <person name="Khouja H.-R."/>
            <person name="Murat C."/>
            <person name="Ohm R."/>
            <person name="Olson A."/>
            <person name="Spatafora J."/>
            <person name="Veneault-Fourrey C."/>
            <person name="Henrissat B."/>
            <person name="Grigoriev I."/>
            <person name="Martin F."/>
            <person name="Perotto S."/>
        </authorList>
    </citation>
    <scope>NUCLEOTIDE SEQUENCE [LARGE SCALE GENOMIC DNA]</scope>
    <source>
        <strain evidence="3 4">UAMH 7357</strain>
    </source>
</reference>
<proteinExistence type="predicted"/>
<evidence type="ECO:0000256" key="2">
    <source>
        <dbReference type="SAM" id="Phobius"/>
    </source>
</evidence>
<name>A0A2J6QGL2_9HELO</name>
<organism evidence="3 4">
    <name type="scientific">Hyaloscypha hepaticicola</name>
    <dbReference type="NCBI Taxonomy" id="2082293"/>
    <lineage>
        <taxon>Eukaryota</taxon>
        <taxon>Fungi</taxon>
        <taxon>Dikarya</taxon>
        <taxon>Ascomycota</taxon>
        <taxon>Pezizomycotina</taxon>
        <taxon>Leotiomycetes</taxon>
        <taxon>Helotiales</taxon>
        <taxon>Hyaloscyphaceae</taxon>
        <taxon>Hyaloscypha</taxon>
    </lineage>
</organism>
<feature type="region of interest" description="Disordered" evidence="1">
    <location>
        <begin position="139"/>
        <end position="166"/>
    </location>
</feature>
<keyword evidence="2" id="KW-0812">Transmembrane</keyword>
<feature type="compositionally biased region" description="Basic and acidic residues" evidence="1">
    <location>
        <begin position="156"/>
        <end position="166"/>
    </location>
</feature>
<keyword evidence="2" id="KW-0472">Membrane</keyword>
<evidence type="ECO:0000313" key="3">
    <source>
        <dbReference type="EMBL" id="PMD25405.1"/>
    </source>
</evidence>
<evidence type="ECO:0000313" key="4">
    <source>
        <dbReference type="Proteomes" id="UP000235672"/>
    </source>
</evidence>
<gene>
    <name evidence="3" type="ORF">NA56DRAFT_686003</name>
</gene>
<keyword evidence="2" id="KW-1133">Transmembrane helix</keyword>
<evidence type="ECO:0000256" key="1">
    <source>
        <dbReference type="SAM" id="MobiDB-lite"/>
    </source>
</evidence>
<accession>A0A2J6QGL2</accession>
<sequence>MALIQLNTNTTTYQEFSIISSLREHLKHRWLRRSIWLHAFWGEFEFGFTIVEKIVTSDFTFFLPDCDGDCDPFITEHVFMLEVFCIFLWIAVFVAMLMALRATFYWVWGTGWKSWRIGRASYWIWGPIEEEHIRVDLEKAKSSNPMRPPESSSTKKPAETRKLQEL</sequence>
<keyword evidence="4" id="KW-1185">Reference proteome</keyword>
<protein>
    <submittedName>
        <fullName evidence="3">Uncharacterized protein</fullName>
    </submittedName>
</protein>
<dbReference type="Proteomes" id="UP000235672">
    <property type="component" value="Unassembled WGS sequence"/>
</dbReference>
<dbReference type="AlphaFoldDB" id="A0A2J6QGL2"/>